<dbReference type="InterPro" id="IPR035984">
    <property type="entry name" value="Acyl-CoA-binding_sf"/>
</dbReference>
<accession>A0A2G5UM42</accession>
<evidence type="ECO:0000256" key="2">
    <source>
        <dbReference type="ARBA" id="ARBA00059808"/>
    </source>
</evidence>
<dbReference type="PANTHER" id="PTHR23310:SF77">
    <property type="entry name" value="LD25952P"/>
    <property type="match status" value="1"/>
</dbReference>
<comment type="caution">
    <text evidence="4">The sequence shown here is derived from an EMBL/GenBank/DDBJ whole genome shotgun (WGS) entry which is preliminary data.</text>
</comment>
<dbReference type="EMBL" id="PDUG01000003">
    <property type="protein sequence ID" value="PIC40614.1"/>
    <property type="molecule type" value="Genomic_DNA"/>
</dbReference>
<dbReference type="GO" id="GO:0000062">
    <property type="term" value="F:fatty-acyl-CoA binding"/>
    <property type="evidence" value="ECO:0007669"/>
    <property type="project" value="InterPro"/>
</dbReference>
<dbReference type="Gene3D" id="1.20.80.10">
    <property type="match status" value="1"/>
</dbReference>
<dbReference type="OrthoDB" id="71307at2759"/>
<name>A0A2G5UM42_9PELO</name>
<evidence type="ECO:0000259" key="3">
    <source>
        <dbReference type="PROSITE" id="PS51228"/>
    </source>
</evidence>
<dbReference type="AlphaFoldDB" id="A0A2G5UM42"/>
<protein>
    <recommendedName>
        <fullName evidence="3">ACB domain-containing protein</fullName>
    </recommendedName>
</protein>
<dbReference type="PRINTS" id="PR00689">
    <property type="entry name" value="ACOABINDINGP"/>
</dbReference>
<feature type="domain" description="ACB" evidence="3">
    <location>
        <begin position="5"/>
        <end position="94"/>
    </location>
</feature>
<dbReference type="GO" id="GO:0005737">
    <property type="term" value="C:cytoplasm"/>
    <property type="evidence" value="ECO:0007669"/>
    <property type="project" value="TreeGrafter"/>
</dbReference>
<dbReference type="InterPro" id="IPR014352">
    <property type="entry name" value="FERM/acyl-CoA-bd_prot_sf"/>
</dbReference>
<evidence type="ECO:0000256" key="1">
    <source>
        <dbReference type="ARBA" id="ARBA00023121"/>
    </source>
</evidence>
<dbReference type="GO" id="GO:0006631">
    <property type="term" value="P:fatty acid metabolic process"/>
    <property type="evidence" value="ECO:0007669"/>
    <property type="project" value="TreeGrafter"/>
</dbReference>
<keyword evidence="1" id="KW-0446">Lipid-binding</keyword>
<evidence type="ECO:0000313" key="5">
    <source>
        <dbReference type="Proteomes" id="UP000230233"/>
    </source>
</evidence>
<comment type="function">
    <text evidence="2">Binds medium- and long-chain acyl-CoA esters with very high affinity and may function as an intracellular carrier of acyl-CoA esters.</text>
</comment>
<dbReference type="PROSITE" id="PS51228">
    <property type="entry name" value="ACB_2"/>
    <property type="match status" value="1"/>
</dbReference>
<organism evidence="4 5">
    <name type="scientific">Caenorhabditis nigoni</name>
    <dbReference type="NCBI Taxonomy" id="1611254"/>
    <lineage>
        <taxon>Eukaryota</taxon>
        <taxon>Metazoa</taxon>
        <taxon>Ecdysozoa</taxon>
        <taxon>Nematoda</taxon>
        <taxon>Chromadorea</taxon>
        <taxon>Rhabditida</taxon>
        <taxon>Rhabditina</taxon>
        <taxon>Rhabditomorpha</taxon>
        <taxon>Rhabditoidea</taxon>
        <taxon>Rhabditidae</taxon>
        <taxon>Peloderinae</taxon>
        <taxon>Caenorhabditis</taxon>
    </lineage>
</organism>
<dbReference type="GO" id="GO:0019915">
    <property type="term" value="P:lipid storage"/>
    <property type="evidence" value="ECO:0007669"/>
    <property type="project" value="UniProtKB-ARBA"/>
</dbReference>
<keyword evidence="5" id="KW-1185">Reference proteome</keyword>
<reference evidence="5" key="1">
    <citation type="submission" date="2017-10" db="EMBL/GenBank/DDBJ databases">
        <title>Rapid genome shrinkage in a self-fertile nematode reveals novel sperm competition proteins.</title>
        <authorList>
            <person name="Yin D."/>
            <person name="Schwarz E.M."/>
            <person name="Thomas C.G."/>
            <person name="Felde R.L."/>
            <person name="Korf I.F."/>
            <person name="Cutter A.D."/>
            <person name="Schartner C.M."/>
            <person name="Ralston E.J."/>
            <person name="Meyer B.J."/>
            <person name="Haag E.S."/>
        </authorList>
    </citation>
    <scope>NUCLEOTIDE SEQUENCE [LARGE SCALE GENOMIC DNA]</scope>
    <source>
        <strain evidence="5">JU1422</strain>
    </source>
</reference>
<dbReference type="PANTHER" id="PTHR23310">
    <property type="entry name" value="ACYL-COA-BINDING PROTEIN, ACBP"/>
    <property type="match status" value="1"/>
</dbReference>
<dbReference type="Proteomes" id="UP000230233">
    <property type="component" value="Chromosome III"/>
</dbReference>
<dbReference type="Pfam" id="PF00887">
    <property type="entry name" value="ACBP"/>
    <property type="match status" value="1"/>
</dbReference>
<gene>
    <name evidence="4" type="primary">Cni-acbp-4</name>
    <name evidence="4" type="synonym">Cnig_chr_III.g11897</name>
    <name evidence="4" type="ORF">B9Z55_011897</name>
</gene>
<dbReference type="FunFam" id="1.20.80.10:FF:000010">
    <property type="entry name" value="Acyl-CoA-binding domain-containing protein 5"/>
    <property type="match status" value="1"/>
</dbReference>
<proteinExistence type="predicted"/>
<sequence>MGKTLDEKFESAVWIIQALPKDGPIKTTVTDQLLMYCLYKQATVGPCNTAQPYFFKIEERLKWNAWNELGQLEKTDAKARYVEKMLELCDKAEAEHDLMNFLNDPKIADLLPKQNELRAHFENLGRTTVKGFEGETVTVNGHSITF</sequence>
<evidence type="ECO:0000313" key="4">
    <source>
        <dbReference type="EMBL" id="PIC40614.1"/>
    </source>
</evidence>
<dbReference type="InterPro" id="IPR000582">
    <property type="entry name" value="Acyl-CoA-binding_protein"/>
</dbReference>
<dbReference type="SUPFAM" id="SSF47027">
    <property type="entry name" value="Acyl-CoA binding protein"/>
    <property type="match status" value="1"/>
</dbReference>
<dbReference type="STRING" id="1611254.A0A2G5UM42"/>